<evidence type="ECO:0000256" key="1">
    <source>
        <dbReference type="SAM" id="MobiDB-lite"/>
    </source>
</evidence>
<feature type="region of interest" description="Disordered" evidence="1">
    <location>
        <begin position="148"/>
        <end position="183"/>
    </location>
</feature>
<evidence type="ECO:0000256" key="2">
    <source>
        <dbReference type="SAM" id="Phobius"/>
    </source>
</evidence>
<feature type="region of interest" description="Disordered" evidence="1">
    <location>
        <begin position="296"/>
        <end position="385"/>
    </location>
</feature>
<dbReference type="GO" id="GO:0005783">
    <property type="term" value="C:endoplasmic reticulum"/>
    <property type="evidence" value="ECO:0007669"/>
    <property type="project" value="TreeGrafter"/>
</dbReference>
<organism evidence="3 4">
    <name type="scientific">Atlantisia rogersi</name>
    <name type="common">Inaccessible Island rail</name>
    <dbReference type="NCBI Taxonomy" id="2478892"/>
    <lineage>
        <taxon>Eukaryota</taxon>
        <taxon>Metazoa</taxon>
        <taxon>Chordata</taxon>
        <taxon>Craniata</taxon>
        <taxon>Vertebrata</taxon>
        <taxon>Euteleostomi</taxon>
        <taxon>Archelosauria</taxon>
        <taxon>Archosauria</taxon>
        <taxon>Dinosauria</taxon>
        <taxon>Saurischia</taxon>
        <taxon>Theropoda</taxon>
        <taxon>Coelurosauria</taxon>
        <taxon>Aves</taxon>
        <taxon>Neognathae</taxon>
        <taxon>Neoaves</taxon>
        <taxon>Gruiformes</taxon>
        <taxon>Rallidae</taxon>
        <taxon>Atlantisia</taxon>
    </lineage>
</organism>
<dbReference type="PANTHER" id="PTHR21650:SF4">
    <property type="entry name" value="MEMBRALIN"/>
    <property type="match status" value="1"/>
</dbReference>
<accession>A0A7L3WW15</accession>
<dbReference type="Proteomes" id="UP000518911">
    <property type="component" value="Unassembled WGS sequence"/>
</dbReference>
<feature type="compositionally biased region" description="Low complexity" evidence="1">
    <location>
        <begin position="148"/>
        <end position="159"/>
    </location>
</feature>
<evidence type="ECO:0000313" key="4">
    <source>
        <dbReference type="Proteomes" id="UP000518911"/>
    </source>
</evidence>
<comment type="caution">
    <text evidence="3">The sequence shown here is derived from an EMBL/GenBank/DDBJ whole genome shotgun (WGS) entry which is preliminary data.</text>
</comment>
<feature type="transmembrane region" description="Helical" evidence="2">
    <location>
        <begin position="16"/>
        <end position="35"/>
    </location>
</feature>
<dbReference type="GO" id="GO:0034976">
    <property type="term" value="P:response to endoplasmic reticulum stress"/>
    <property type="evidence" value="ECO:0007669"/>
    <property type="project" value="TreeGrafter"/>
</dbReference>
<keyword evidence="2" id="KW-0812">Transmembrane</keyword>
<feature type="compositionally biased region" description="Low complexity" evidence="1">
    <location>
        <begin position="172"/>
        <end position="183"/>
    </location>
</feature>
<evidence type="ECO:0000313" key="3">
    <source>
        <dbReference type="EMBL" id="NXV80201.1"/>
    </source>
</evidence>
<dbReference type="EMBL" id="VZUJ01101463">
    <property type="protein sequence ID" value="NXV80201.1"/>
    <property type="molecule type" value="Genomic_DNA"/>
</dbReference>
<dbReference type="Pfam" id="PF09746">
    <property type="entry name" value="Membralin"/>
    <property type="match status" value="1"/>
</dbReference>
<dbReference type="GO" id="GO:1904294">
    <property type="term" value="P:positive regulation of ERAD pathway"/>
    <property type="evidence" value="ECO:0007669"/>
    <property type="project" value="TreeGrafter"/>
</dbReference>
<name>A0A7L3WW15_9GRUI</name>
<dbReference type="PANTHER" id="PTHR21650">
    <property type="entry name" value="MEMBRALIN/KINETOCHORE PROTEIN NUF2"/>
    <property type="match status" value="1"/>
</dbReference>
<feature type="compositionally biased region" description="Polar residues" evidence="1">
    <location>
        <begin position="320"/>
        <end position="330"/>
    </location>
</feature>
<reference evidence="3 4" key="1">
    <citation type="submission" date="2019-09" db="EMBL/GenBank/DDBJ databases">
        <title>Bird 10,000 Genomes (B10K) Project - Family phase.</title>
        <authorList>
            <person name="Zhang G."/>
        </authorList>
    </citation>
    <scope>NUCLEOTIDE SEQUENCE [LARGE SCALE GENOMIC DNA]</scope>
    <source>
        <strain evidence="3">OUT-0055</strain>
        <tissue evidence="3">Blood</tissue>
    </source>
</reference>
<dbReference type="InterPro" id="IPR019144">
    <property type="entry name" value="Membralin"/>
</dbReference>
<gene>
    <name evidence="3" type="primary">Tmem259</name>
    <name evidence="3" type="ORF">ATLROG_R13939</name>
</gene>
<feature type="transmembrane region" description="Helical" evidence="2">
    <location>
        <begin position="42"/>
        <end position="59"/>
    </location>
</feature>
<protein>
    <submittedName>
        <fullName evidence="3">MBRL protein</fullName>
    </submittedName>
</protein>
<feature type="non-terminal residue" evidence="3">
    <location>
        <position position="1"/>
    </location>
</feature>
<sequence>VSLLAVDLLQMLEMNMTIAFPAAPLLTVILALVGMEAIMSEFFNDTTTAFYIILIVWLADQYDAICCHTNTSKRHWLRFFYLYHFAFYAYHYRFNGQYSSLALVTSWLFIQHSMIYFFHHYELPAILQQIRIQEMLLQNQQVGQGTQTTLQDNLNNNTTAAPVDVGTRRPHLAAGPSGESSSPAALAASEASSVIAAATAASVGSDLNWVAETAAIVTEASFLSDLSTTLLEPTVVQEALANGSPQDATSSGLVARIRVSSDHPETPVGSITIEVTSTSVLAAADAPPAAEAAPLVSLQEEGVSPPSPSLPEQTEAAEGSDSQAKPSTKNCLADSSVAETPPASLGDRQLGGALGDWGESNPCPTPVDNGPSSRPCWEPDSRSLS</sequence>
<feature type="non-terminal residue" evidence="3">
    <location>
        <position position="385"/>
    </location>
</feature>
<keyword evidence="2" id="KW-1133">Transmembrane helix</keyword>
<keyword evidence="2" id="KW-0472">Membrane</keyword>
<keyword evidence="4" id="KW-1185">Reference proteome</keyword>
<dbReference type="OrthoDB" id="6779347at2759"/>
<dbReference type="AlphaFoldDB" id="A0A7L3WW15"/>
<proteinExistence type="predicted"/>